<dbReference type="GO" id="GO:0016301">
    <property type="term" value="F:kinase activity"/>
    <property type="evidence" value="ECO:0007669"/>
    <property type="project" value="UniProtKB-KW"/>
</dbReference>
<accession>A0A0J8GNV2</accession>
<dbReference type="PANTHER" id="PTHR37816:SF2">
    <property type="entry name" value="DNA TOPOLOGY MODULATION PROTEIN FLAR-RELATED PROTEIN"/>
    <property type="match status" value="1"/>
</dbReference>
<keyword evidence="2" id="KW-1185">Reference proteome</keyword>
<evidence type="ECO:0000313" key="1">
    <source>
        <dbReference type="EMBL" id="KMT64462.1"/>
    </source>
</evidence>
<organism evidence="1 2">
    <name type="scientific">Catenovulum maritimum</name>
    <dbReference type="NCBI Taxonomy" id="1513271"/>
    <lineage>
        <taxon>Bacteria</taxon>
        <taxon>Pseudomonadati</taxon>
        <taxon>Pseudomonadota</taxon>
        <taxon>Gammaproteobacteria</taxon>
        <taxon>Alteromonadales</taxon>
        <taxon>Alteromonadaceae</taxon>
        <taxon>Catenovulum</taxon>
    </lineage>
</organism>
<dbReference type="InterPro" id="IPR052922">
    <property type="entry name" value="Cytidylate_Kinase-2"/>
</dbReference>
<sequence>MIKTIIFGNSGSGKSTLAGKLSTKHKAAHLDLDTLAWQAVNPPQRMQIDESANLIQDFLAQNDNWVIEGCYSDLLTLIAPFATQAIFMNLPVAACVENAKMRPWEPHKYKSKADQDANLDMLIAWISQYTERTDTFSQIAHQKLFDEFNGDKLMYTKNT</sequence>
<dbReference type="STRING" id="1513271.XM47_14315"/>
<dbReference type="PANTHER" id="PTHR37816">
    <property type="entry name" value="YALI0E33011P"/>
    <property type="match status" value="1"/>
</dbReference>
<name>A0A0J8GNV2_9ALTE</name>
<dbReference type="AlphaFoldDB" id="A0A0J8GNV2"/>
<dbReference type="PATRIC" id="fig|1513271.3.peg.2943"/>
<proteinExistence type="predicted"/>
<dbReference type="OrthoDB" id="5296079at2"/>
<evidence type="ECO:0000313" key="2">
    <source>
        <dbReference type="Proteomes" id="UP000037600"/>
    </source>
</evidence>
<keyword evidence="1" id="KW-0418">Kinase</keyword>
<reference evidence="1 2" key="1">
    <citation type="submission" date="2015-04" db="EMBL/GenBank/DDBJ databases">
        <title>Draft Genome Sequence of the Novel Agar-Digesting Marine Bacterium Q1.</title>
        <authorList>
            <person name="Li Y."/>
            <person name="Li D."/>
            <person name="Chen G."/>
            <person name="Du Z."/>
        </authorList>
    </citation>
    <scope>NUCLEOTIDE SEQUENCE [LARGE SCALE GENOMIC DNA]</scope>
    <source>
        <strain evidence="1 2">Q1</strain>
    </source>
</reference>
<dbReference type="InterPro" id="IPR027417">
    <property type="entry name" value="P-loop_NTPase"/>
</dbReference>
<keyword evidence="1" id="KW-0808">Transferase</keyword>
<comment type="caution">
    <text evidence="1">The sequence shown here is derived from an EMBL/GenBank/DDBJ whole genome shotgun (WGS) entry which is preliminary data.</text>
</comment>
<dbReference type="Pfam" id="PF13238">
    <property type="entry name" value="AAA_18"/>
    <property type="match status" value="1"/>
</dbReference>
<dbReference type="RefSeq" id="WP_048693901.1">
    <property type="nucleotide sequence ID" value="NZ_KQ130497.1"/>
</dbReference>
<dbReference type="SUPFAM" id="SSF52540">
    <property type="entry name" value="P-loop containing nucleoside triphosphate hydrolases"/>
    <property type="match status" value="1"/>
</dbReference>
<dbReference type="Proteomes" id="UP000037600">
    <property type="component" value="Unassembled WGS sequence"/>
</dbReference>
<gene>
    <name evidence="1" type="ORF">XM47_14315</name>
</gene>
<dbReference type="Gene3D" id="3.40.50.300">
    <property type="entry name" value="P-loop containing nucleotide triphosphate hydrolases"/>
    <property type="match status" value="1"/>
</dbReference>
<protein>
    <submittedName>
        <fullName evidence="1">Shikimate kinase</fullName>
    </submittedName>
</protein>
<dbReference type="EMBL" id="LAZL01000024">
    <property type="protein sequence ID" value="KMT64462.1"/>
    <property type="molecule type" value="Genomic_DNA"/>
</dbReference>